<dbReference type="Gene3D" id="3.90.190.10">
    <property type="entry name" value="Protein tyrosine phosphatase superfamily"/>
    <property type="match status" value="1"/>
</dbReference>
<dbReference type="InterPro" id="IPR000340">
    <property type="entry name" value="Dual-sp_phosphatase_cat-dom"/>
</dbReference>
<dbReference type="EMBL" id="JAVHJL010000010">
    <property type="protein sequence ID" value="KAK6496913.1"/>
    <property type="molecule type" value="Genomic_DNA"/>
</dbReference>
<dbReference type="Pfam" id="PF12697">
    <property type="entry name" value="Abhydrolase_6"/>
    <property type="match status" value="1"/>
</dbReference>
<dbReference type="InterPro" id="IPR050266">
    <property type="entry name" value="AB_hydrolase_sf"/>
</dbReference>
<dbReference type="PANTHER" id="PTHR43798:SF33">
    <property type="entry name" value="HYDROLASE, PUTATIVE (AFU_ORTHOLOGUE AFUA_2G14860)-RELATED"/>
    <property type="match status" value="1"/>
</dbReference>
<dbReference type="SMART" id="SM00195">
    <property type="entry name" value="DSPc"/>
    <property type="match status" value="1"/>
</dbReference>
<evidence type="ECO:0000256" key="2">
    <source>
        <dbReference type="ARBA" id="ARBA00022912"/>
    </source>
</evidence>
<dbReference type="SUPFAM" id="SSF53474">
    <property type="entry name" value="alpha/beta-Hydrolases"/>
    <property type="match status" value="1"/>
</dbReference>
<dbReference type="PROSITE" id="PS50056">
    <property type="entry name" value="TYR_PHOSPHATASE_2"/>
    <property type="match status" value="1"/>
</dbReference>
<name>A0AAV9VUU3_9PEZI</name>
<accession>A0AAV9VUU3</accession>
<evidence type="ECO:0000259" key="3">
    <source>
        <dbReference type="PROSITE" id="PS50056"/>
    </source>
</evidence>
<dbReference type="Pfam" id="PF00782">
    <property type="entry name" value="DSPc"/>
    <property type="match status" value="1"/>
</dbReference>
<organism evidence="4 5">
    <name type="scientific">Arthrobotrys musiformis</name>
    <dbReference type="NCBI Taxonomy" id="47236"/>
    <lineage>
        <taxon>Eukaryota</taxon>
        <taxon>Fungi</taxon>
        <taxon>Dikarya</taxon>
        <taxon>Ascomycota</taxon>
        <taxon>Pezizomycotina</taxon>
        <taxon>Orbiliomycetes</taxon>
        <taxon>Orbiliales</taxon>
        <taxon>Orbiliaceae</taxon>
        <taxon>Arthrobotrys</taxon>
    </lineage>
</organism>
<dbReference type="Gene3D" id="3.40.50.1820">
    <property type="entry name" value="alpha/beta hydrolase"/>
    <property type="match status" value="1"/>
</dbReference>
<comment type="caution">
    <text evidence="4">The sequence shown here is derived from an EMBL/GenBank/DDBJ whole genome shotgun (WGS) entry which is preliminary data.</text>
</comment>
<evidence type="ECO:0000313" key="4">
    <source>
        <dbReference type="EMBL" id="KAK6496913.1"/>
    </source>
</evidence>
<dbReference type="InterPro" id="IPR000073">
    <property type="entry name" value="AB_hydrolase_1"/>
</dbReference>
<reference evidence="4 5" key="1">
    <citation type="submission" date="2023-08" db="EMBL/GenBank/DDBJ databases">
        <authorList>
            <person name="Palmer J.M."/>
        </authorList>
    </citation>
    <scope>NUCLEOTIDE SEQUENCE [LARGE SCALE GENOMIC DNA]</scope>
    <source>
        <strain evidence="4 5">TWF481</strain>
    </source>
</reference>
<dbReference type="Proteomes" id="UP001370758">
    <property type="component" value="Unassembled WGS sequence"/>
</dbReference>
<dbReference type="GO" id="GO:0016020">
    <property type="term" value="C:membrane"/>
    <property type="evidence" value="ECO:0007669"/>
    <property type="project" value="TreeGrafter"/>
</dbReference>
<dbReference type="GO" id="GO:0004721">
    <property type="term" value="F:phosphoprotein phosphatase activity"/>
    <property type="evidence" value="ECO:0007669"/>
    <property type="project" value="UniProtKB-KW"/>
</dbReference>
<sequence>MPSNSFWNVPSFLSSSSSSSSSSASSSHPSHIHSSLFSTSRSTFLVSILLAAFALPTVASNGELSVIPNLGVVIRSQASSFISRLATITHLNTDWIGQKRIIIMTLAALCSIGPVIRWATTKKTPDEQKLDGRIISPKTVDTPHIIDNTHLESFKTSKYTYPSIRIYNHLHRKAAKLPSNLPLIVFLHGLGGQIGQFQYLLEYFINVSHVLAIDLPGCGGSEMLPKDWEAYSTAAFAELVGVIIERHLDPEQQFIVVGHSMGCSILATLLGSGNSEITERCLGFVGICPKAELSDKEKKQRDLITSLPRIFFDTYRFLDKRGGVNSPSVKRFVSPSSPKTIREYQLLINERSRTPTALRVLKGFVTPEPEIWRSIQCPILLVTAQHDHATPPANADTIAAYFSSLTQERKNRFKQVELPDAGHGVMYEKYHHVCHVVAEFFTRFVSEKLSMAWQLETLKEGKWILKNEKKWMMTSSVSGRIGTSMFKAMKTLRQNDPIHNPQAFIEANPDVSHIVDISFEDPPYIPSSFDGSHITYHKFSTKSKLPPTTDQVALFVSLIDSILEKNPLPPNAATGLIAVHCHYGFNRTGMFICSYLVEKLGYSAQGAIDAFKEARYPGIRHAHFIDELFVRYDSGSAGIRRAPTF</sequence>
<dbReference type="InterPro" id="IPR016130">
    <property type="entry name" value="Tyr_Pase_AS"/>
</dbReference>
<gene>
    <name evidence="4" type="ORF">TWF481_001894</name>
</gene>
<feature type="domain" description="Tyrosine specific protein phosphatases" evidence="3">
    <location>
        <begin position="553"/>
        <end position="615"/>
    </location>
</feature>
<protein>
    <recommendedName>
        <fullName evidence="3">Tyrosine specific protein phosphatases domain-containing protein</fullName>
    </recommendedName>
</protein>
<evidence type="ECO:0000313" key="5">
    <source>
        <dbReference type="Proteomes" id="UP001370758"/>
    </source>
</evidence>
<dbReference type="AlphaFoldDB" id="A0AAV9VUU3"/>
<dbReference type="PANTHER" id="PTHR43798">
    <property type="entry name" value="MONOACYLGLYCEROL LIPASE"/>
    <property type="match status" value="1"/>
</dbReference>
<dbReference type="InterPro" id="IPR000387">
    <property type="entry name" value="Tyr_Pase_dom"/>
</dbReference>
<dbReference type="InterPro" id="IPR020422">
    <property type="entry name" value="TYR_PHOSPHATASE_DUAL_dom"/>
</dbReference>
<proteinExistence type="predicted"/>
<dbReference type="InterPro" id="IPR029021">
    <property type="entry name" value="Prot-tyrosine_phosphatase-like"/>
</dbReference>
<keyword evidence="2" id="KW-0904">Protein phosphatase</keyword>
<keyword evidence="1" id="KW-0378">Hydrolase</keyword>
<dbReference type="PROSITE" id="PS00383">
    <property type="entry name" value="TYR_PHOSPHATASE_1"/>
    <property type="match status" value="1"/>
</dbReference>
<evidence type="ECO:0000256" key="1">
    <source>
        <dbReference type="ARBA" id="ARBA00022801"/>
    </source>
</evidence>
<keyword evidence="5" id="KW-1185">Reference proteome</keyword>
<dbReference type="InterPro" id="IPR029058">
    <property type="entry name" value="AB_hydrolase_fold"/>
</dbReference>
<dbReference type="SUPFAM" id="SSF52799">
    <property type="entry name" value="(Phosphotyrosine protein) phosphatases II"/>
    <property type="match status" value="1"/>
</dbReference>